<name>A0A1F6FMC5_9BACT</name>
<dbReference type="InterPro" id="IPR027392">
    <property type="entry name" value="TF_Znf"/>
</dbReference>
<dbReference type="EMBL" id="MFMW01000024">
    <property type="protein sequence ID" value="OGG87008.1"/>
    <property type="molecule type" value="Genomic_DNA"/>
</dbReference>
<evidence type="ECO:0000313" key="2">
    <source>
        <dbReference type="EMBL" id="OGG87008.1"/>
    </source>
</evidence>
<organism evidence="2 3">
    <name type="scientific">Candidatus Kuenenbacteria bacterium RIFCSPHIGHO2_02_FULL_39_13</name>
    <dbReference type="NCBI Taxonomy" id="1798561"/>
    <lineage>
        <taxon>Bacteria</taxon>
        <taxon>Candidatus Kueneniibacteriota</taxon>
    </lineage>
</organism>
<evidence type="ECO:0000313" key="3">
    <source>
        <dbReference type="Proteomes" id="UP000179136"/>
    </source>
</evidence>
<comment type="caution">
    <text evidence="2">The sequence shown here is derived from an EMBL/GenBank/DDBJ whole genome shotgun (WGS) entry which is preliminary data.</text>
</comment>
<sequence length="103" mass="11803">MLCPNCKKILSTSLLHNTEVDYCPACLGLWFEEDELRLAKDNKDEGLKWLDIGLWEDEKKFKISRGIRVCPACRVPLYGVYYSDSGISVDVLQSLPWCFVKKG</sequence>
<proteinExistence type="predicted"/>
<dbReference type="AlphaFoldDB" id="A0A1F6FMC5"/>
<gene>
    <name evidence="2" type="ORF">A3B87_03495</name>
</gene>
<dbReference type="STRING" id="1798561.A3B87_03495"/>
<feature type="domain" description="Transcription factor zinc-finger" evidence="1">
    <location>
        <begin position="3"/>
        <end position="37"/>
    </location>
</feature>
<evidence type="ECO:0000259" key="1">
    <source>
        <dbReference type="Pfam" id="PF13453"/>
    </source>
</evidence>
<dbReference type="Pfam" id="PF13453">
    <property type="entry name" value="Zn_ribbon_TFIIB"/>
    <property type="match status" value="1"/>
</dbReference>
<accession>A0A1F6FMC5</accession>
<protein>
    <recommendedName>
        <fullName evidence="1">Transcription factor zinc-finger domain-containing protein</fullName>
    </recommendedName>
</protein>
<dbReference type="Proteomes" id="UP000179136">
    <property type="component" value="Unassembled WGS sequence"/>
</dbReference>
<reference evidence="2 3" key="1">
    <citation type="journal article" date="2016" name="Nat. Commun.">
        <title>Thousands of microbial genomes shed light on interconnected biogeochemical processes in an aquifer system.</title>
        <authorList>
            <person name="Anantharaman K."/>
            <person name="Brown C.T."/>
            <person name="Hug L.A."/>
            <person name="Sharon I."/>
            <person name="Castelle C.J."/>
            <person name="Probst A.J."/>
            <person name="Thomas B.C."/>
            <person name="Singh A."/>
            <person name="Wilkins M.J."/>
            <person name="Karaoz U."/>
            <person name="Brodie E.L."/>
            <person name="Williams K.H."/>
            <person name="Hubbard S.S."/>
            <person name="Banfield J.F."/>
        </authorList>
    </citation>
    <scope>NUCLEOTIDE SEQUENCE [LARGE SCALE GENOMIC DNA]</scope>
</reference>